<keyword evidence="3 13" id="KW-0547">Nucleotide-binding</keyword>
<dbReference type="EC" id="3.6.4.-" evidence="13"/>
<dbReference type="NCBIfam" id="TIGR00580">
    <property type="entry name" value="mfd"/>
    <property type="match status" value="1"/>
</dbReference>
<dbReference type="GO" id="GO:0003684">
    <property type="term" value="F:damaged DNA binding"/>
    <property type="evidence" value="ECO:0007669"/>
    <property type="project" value="InterPro"/>
</dbReference>
<feature type="region of interest" description="Disordered" evidence="14">
    <location>
        <begin position="1"/>
        <end position="26"/>
    </location>
</feature>
<evidence type="ECO:0000256" key="1">
    <source>
        <dbReference type="ARBA" id="ARBA00004496"/>
    </source>
</evidence>
<dbReference type="Pfam" id="PF00270">
    <property type="entry name" value="DEAD"/>
    <property type="match status" value="1"/>
</dbReference>
<protein>
    <recommendedName>
        <fullName evidence="12 13">Transcription-repair-coupling factor</fullName>
        <shortName evidence="13">TRCF</shortName>
        <ecNumber evidence="13">3.6.4.-</ecNumber>
    </recommendedName>
</protein>
<keyword evidence="5 13" id="KW-0378">Hydrolase</keyword>
<evidence type="ECO:0000256" key="4">
    <source>
        <dbReference type="ARBA" id="ARBA00022763"/>
    </source>
</evidence>
<keyword evidence="4 13" id="KW-0227">DNA damage</keyword>
<evidence type="ECO:0000256" key="12">
    <source>
        <dbReference type="ARBA" id="ARBA00070128"/>
    </source>
</evidence>
<evidence type="ECO:0000256" key="8">
    <source>
        <dbReference type="ARBA" id="ARBA00023125"/>
    </source>
</evidence>
<dbReference type="InterPro" id="IPR003711">
    <property type="entry name" value="CarD-like/TRCF_RID"/>
</dbReference>
<feature type="compositionally biased region" description="Basic and acidic residues" evidence="14">
    <location>
        <begin position="1"/>
        <end position="20"/>
    </location>
</feature>
<keyword evidence="18" id="KW-1185">Reference proteome</keyword>
<keyword evidence="2 13" id="KW-0963">Cytoplasm</keyword>
<keyword evidence="6" id="KW-0347">Helicase</keyword>
<evidence type="ECO:0000256" key="3">
    <source>
        <dbReference type="ARBA" id="ARBA00022741"/>
    </source>
</evidence>
<evidence type="ECO:0000256" key="14">
    <source>
        <dbReference type="SAM" id="MobiDB-lite"/>
    </source>
</evidence>
<dbReference type="Pfam" id="PF02559">
    <property type="entry name" value="CarD_TRCF_RID"/>
    <property type="match status" value="1"/>
</dbReference>
<keyword evidence="9 13" id="KW-0234">DNA repair</keyword>
<dbReference type="PANTHER" id="PTHR47964">
    <property type="entry name" value="ATP-DEPENDENT DNA HELICASE HOMOLOG RECG, CHLOROPLASTIC"/>
    <property type="match status" value="1"/>
</dbReference>
<comment type="subcellular location">
    <subcellularLocation>
        <location evidence="1 13">Cytoplasm</location>
    </subcellularLocation>
</comment>
<dbReference type="SMART" id="SM00487">
    <property type="entry name" value="DEXDc"/>
    <property type="match status" value="1"/>
</dbReference>
<dbReference type="Gene3D" id="3.90.1150.50">
    <property type="entry name" value="Transcription-repair-coupling factor, D7 domain"/>
    <property type="match status" value="1"/>
</dbReference>
<dbReference type="Gene3D" id="2.40.10.170">
    <property type="match status" value="1"/>
</dbReference>
<dbReference type="PROSITE" id="PS51194">
    <property type="entry name" value="HELICASE_CTER"/>
    <property type="match status" value="1"/>
</dbReference>
<dbReference type="SUPFAM" id="SSF141259">
    <property type="entry name" value="CarD-like"/>
    <property type="match status" value="1"/>
</dbReference>
<comment type="caution">
    <text evidence="17">The sequence shown here is derived from an EMBL/GenBank/DDBJ whole genome shotgun (WGS) entry which is preliminary data.</text>
</comment>
<dbReference type="InterPro" id="IPR027417">
    <property type="entry name" value="P-loop_NTPase"/>
</dbReference>
<dbReference type="FunFam" id="3.40.50.300:FF:000300">
    <property type="entry name" value="Transcription-repair-coupling factor"/>
    <property type="match status" value="1"/>
</dbReference>
<evidence type="ECO:0000256" key="5">
    <source>
        <dbReference type="ARBA" id="ARBA00022801"/>
    </source>
</evidence>
<dbReference type="InterPro" id="IPR041471">
    <property type="entry name" value="UvrB_inter"/>
</dbReference>
<dbReference type="FunFam" id="3.40.50.300:FF:000546">
    <property type="entry name" value="Transcription-repair-coupling factor"/>
    <property type="match status" value="1"/>
</dbReference>
<dbReference type="Pfam" id="PF03461">
    <property type="entry name" value="TRCF"/>
    <property type="match status" value="1"/>
</dbReference>
<evidence type="ECO:0000256" key="6">
    <source>
        <dbReference type="ARBA" id="ARBA00022806"/>
    </source>
</evidence>
<dbReference type="Gene3D" id="3.30.2060.10">
    <property type="entry name" value="Penicillin-binding protein 1b domain"/>
    <property type="match status" value="1"/>
</dbReference>
<dbReference type="RefSeq" id="WP_114279668.1">
    <property type="nucleotide sequence ID" value="NZ_QPJY01000004.1"/>
</dbReference>
<dbReference type="GO" id="GO:0005737">
    <property type="term" value="C:cytoplasm"/>
    <property type="evidence" value="ECO:0007669"/>
    <property type="project" value="UniProtKB-SubCell"/>
</dbReference>
<dbReference type="SMART" id="SM00490">
    <property type="entry name" value="HELICc"/>
    <property type="match status" value="1"/>
</dbReference>
<evidence type="ECO:0000256" key="10">
    <source>
        <dbReference type="ARBA" id="ARBA00061104"/>
    </source>
</evidence>
<dbReference type="InterPro" id="IPR048635">
    <property type="entry name" value="MFD_D3"/>
</dbReference>
<dbReference type="GO" id="GO:0016787">
    <property type="term" value="F:hydrolase activity"/>
    <property type="evidence" value="ECO:0007669"/>
    <property type="project" value="UniProtKB-KW"/>
</dbReference>
<proteinExistence type="inferred from homology"/>
<dbReference type="CDD" id="cd18810">
    <property type="entry name" value="SF2_C_TRCF"/>
    <property type="match status" value="1"/>
</dbReference>
<dbReference type="GO" id="GO:0003678">
    <property type="term" value="F:DNA helicase activity"/>
    <property type="evidence" value="ECO:0007669"/>
    <property type="project" value="TreeGrafter"/>
</dbReference>
<keyword evidence="8 13" id="KW-0238">DNA-binding</keyword>
<dbReference type="InterPro" id="IPR001650">
    <property type="entry name" value="Helicase_C-like"/>
</dbReference>
<evidence type="ECO:0000259" key="15">
    <source>
        <dbReference type="PROSITE" id="PS51192"/>
    </source>
</evidence>
<feature type="domain" description="Helicase ATP-binding" evidence="15">
    <location>
        <begin position="634"/>
        <end position="795"/>
    </location>
</feature>
<dbReference type="Pfam" id="PF21132">
    <property type="entry name" value="MFD_D3"/>
    <property type="match status" value="1"/>
</dbReference>
<dbReference type="GO" id="GO:0000716">
    <property type="term" value="P:transcription-coupled nucleotide-excision repair, DNA damage recognition"/>
    <property type="evidence" value="ECO:0007669"/>
    <property type="project" value="UniProtKB-UniRule"/>
</dbReference>
<dbReference type="PANTHER" id="PTHR47964:SF1">
    <property type="entry name" value="ATP-DEPENDENT DNA HELICASE HOMOLOG RECG, CHLOROPLASTIC"/>
    <property type="match status" value="1"/>
</dbReference>
<comment type="similarity">
    <text evidence="11 13">In the C-terminal section; belongs to the helicase family. RecG subfamily.</text>
</comment>
<evidence type="ECO:0000256" key="2">
    <source>
        <dbReference type="ARBA" id="ARBA00022490"/>
    </source>
</evidence>
<evidence type="ECO:0000256" key="13">
    <source>
        <dbReference type="HAMAP-Rule" id="MF_00969"/>
    </source>
</evidence>
<evidence type="ECO:0000313" key="17">
    <source>
        <dbReference type="EMBL" id="RCX30680.1"/>
    </source>
</evidence>
<dbReference type="SMART" id="SM01058">
    <property type="entry name" value="CarD_TRCF"/>
    <property type="match status" value="1"/>
</dbReference>
<evidence type="ECO:0000313" key="18">
    <source>
        <dbReference type="Proteomes" id="UP000252707"/>
    </source>
</evidence>
<dbReference type="Pfam" id="PF17757">
    <property type="entry name" value="UvrB_inter"/>
    <property type="match status" value="1"/>
</dbReference>
<dbReference type="InterPro" id="IPR036101">
    <property type="entry name" value="CarD-like/TRCF_RID_sf"/>
</dbReference>
<sequence length="1167" mass="131114">MNSPKPRSETRTDLTLDPRHPPLPATGERLRWGNLHGSSTALAVSNAARDHAGPVLVICTDTLAANRLEEELRFYTGASETCPVLVLPDWETLPYDRFSPHQDITSRRLETLYRLGDLRHGLVIAPVSTLMHRFPPRSYLDAGTLMLEQGQRLDLERLRKRLEAGGYLCVPQVMEHGEFAVRGSLIDIYPMGSALPYRVDLFDDEVDTLRTFDPETQRSVDVVERIRLLPAREFPLDEAAVTRFRQAWRAAFAGDPSGCPTYQDVSQGIAPAGVEYYLPLFFESCATLFDYLPEATLVTYTAGVLSSAETFWDEAGERHEQLRHDSSHPLLPPARLFLQAHELFASLAAYSRVEIHRDPLDPGAAHRNFATDPPPSLTVDRRAEQPLQRLAGFLDAFAGRVLLCAETAGRRESLLELLQQLPLQPRACDSWQSFVDSEAQAAIAVAPLDQGILLPAGGLAVITESQLFGEQIRQRRRRVRTRERDSDAVVRDLTELRTGAAVVHEEHGVGRYLGLQVIQLGDQAGEFLTLEYAGGDKLYVPVSSLHLVSRYTGVDPDQAPLHRLGSEQWQKARRKAAEQVRDVAAELLDLYARRAARKGHAFDYATDQYAAFAESFPFEETPDQEQAIESVLADLRSPRPMDRLVCGDVGFGKTEVAMRAAFVAVQDGRQVAVLVPTTLLAQQHYDNFRDRFADWPVRIEVLSRFGGKRQQGETLDAVADGRADIVIGTHKLLQENVRFKRLGLVIIDEEHRFGVRQKERLKTLRSEVDILTLTATPIPRTLNMAISGMRDLSIIATPPARRLSIKTFVRERNSAVIREAILREVLRGGQVYYLHNEVESIERLAREVEALVPEARVSIAHGQMRERELERVMSDFYHRRFNVLVCTTIIETGIDIPTANTIIMDRADKFGLAQMHQLRGRVGRSHHQAYAYLFTPPRRQLTPDAVKRLDAIEQLEDLGAGFALATHDLEIRGAGELLGEGQSGNMQAVGFGLYMEMLERAVKALKEGREPELDKPFGHDAEVDLHLPAFIPGDYLPDVPARLTLYKRIASAADERALEELQVEMIDRFGLLPPQVKNLFRATGLKLKARPLGVLRLEAGTDGGRIEFRDQPDIDPMRIIELLQSRPNVYRLDGQTKLRFNMPLETVDRRFEAVEELLLRLGRRDAA</sequence>
<keyword evidence="7 13" id="KW-0067">ATP-binding</keyword>
<reference evidence="17 18" key="1">
    <citation type="submission" date="2018-07" db="EMBL/GenBank/DDBJ databases">
        <title>Genomic Encyclopedia of Type Strains, Phase IV (KMG-IV): sequencing the most valuable type-strain genomes for metagenomic binning, comparative biology and taxonomic classification.</title>
        <authorList>
            <person name="Goeker M."/>
        </authorList>
    </citation>
    <scope>NUCLEOTIDE SEQUENCE [LARGE SCALE GENOMIC DNA]</scope>
    <source>
        <strain evidence="17 18">DSM 26407</strain>
    </source>
</reference>
<dbReference type="Proteomes" id="UP000252707">
    <property type="component" value="Unassembled WGS sequence"/>
</dbReference>
<dbReference type="Gene3D" id="3.40.50.300">
    <property type="entry name" value="P-loop containing nucleotide triphosphate hydrolases"/>
    <property type="match status" value="2"/>
</dbReference>
<dbReference type="AlphaFoldDB" id="A0A369C9H2"/>
<gene>
    <name evidence="13" type="primary">mfd</name>
    <name evidence="17" type="ORF">DFQ59_104116</name>
</gene>
<feature type="domain" description="Helicase C-terminal" evidence="16">
    <location>
        <begin position="816"/>
        <end position="970"/>
    </location>
</feature>
<comment type="similarity">
    <text evidence="10 13">In the N-terminal section; belongs to the UvrB family.</text>
</comment>
<dbReference type="Pfam" id="PF00271">
    <property type="entry name" value="Helicase_C"/>
    <property type="match status" value="1"/>
</dbReference>
<name>A0A369C9H2_9GAMM</name>
<dbReference type="InterPro" id="IPR047112">
    <property type="entry name" value="RecG/Mfd"/>
</dbReference>
<dbReference type="InterPro" id="IPR005118">
    <property type="entry name" value="TRCF_C"/>
</dbReference>
<dbReference type="CDD" id="cd17991">
    <property type="entry name" value="DEXHc_TRCF"/>
    <property type="match status" value="1"/>
</dbReference>
<evidence type="ECO:0000256" key="11">
    <source>
        <dbReference type="ARBA" id="ARBA00061399"/>
    </source>
</evidence>
<organism evidence="17 18">
    <name type="scientific">Thioalbus denitrificans</name>
    <dbReference type="NCBI Taxonomy" id="547122"/>
    <lineage>
        <taxon>Bacteria</taxon>
        <taxon>Pseudomonadati</taxon>
        <taxon>Pseudomonadota</taxon>
        <taxon>Gammaproteobacteria</taxon>
        <taxon>Chromatiales</taxon>
        <taxon>Ectothiorhodospiraceae</taxon>
        <taxon>Thioalbus</taxon>
    </lineage>
</organism>
<comment type="function">
    <text evidence="13">Couples transcription and DNA repair by recognizing RNA polymerase (RNAP) stalled at DNA lesions. Mediates ATP-dependent release of RNAP and its truncated transcript from the DNA, and recruitment of nucleotide excision repair machinery to the damaged site.</text>
</comment>
<evidence type="ECO:0000256" key="9">
    <source>
        <dbReference type="ARBA" id="ARBA00023204"/>
    </source>
</evidence>
<dbReference type="SUPFAM" id="SSF143517">
    <property type="entry name" value="TRCF domain-like"/>
    <property type="match status" value="1"/>
</dbReference>
<dbReference type="GO" id="GO:0006355">
    <property type="term" value="P:regulation of DNA-templated transcription"/>
    <property type="evidence" value="ECO:0007669"/>
    <property type="project" value="UniProtKB-UniRule"/>
</dbReference>
<dbReference type="HAMAP" id="MF_00969">
    <property type="entry name" value="TRCF"/>
    <property type="match status" value="1"/>
</dbReference>
<evidence type="ECO:0000256" key="7">
    <source>
        <dbReference type="ARBA" id="ARBA00022840"/>
    </source>
</evidence>
<dbReference type="EMBL" id="QPJY01000004">
    <property type="protein sequence ID" value="RCX30680.1"/>
    <property type="molecule type" value="Genomic_DNA"/>
</dbReference>
<dbReference type="GO" id="GO:0005524">
    <property type="term" value="F:ATP binding"/>
    <property type="evidence" value="ECO:0007669"/>
    <property type="project" value="UniProtKB-UniRule"/>
</dbReference>
<accession>A0A369C9H2</accession>
<dbReference type="Gene3D" id="3.40.50.11140">
    <property type="match status" value="1"/>
</dbReference>
<dbReference type="InterPro" id="IPR014001">
    <property type="entry name" value="Helicase_ATP-bd"/>
</dbReference>
<evidence type="ECO:0000259" key="16">
    <source>
        <dbReference type="PROSITE" id="PS51194"/>
    </source>
</evidence>
<dbReference type="SUPFAM" id="SSF52540">
    <property type="entry name" value="P-loop containing nucleoside triphosphate hydrolases"/>
    <property type="match status" value="4"/>
</dbReference>
<dbReference type="InterPro" id="IPR011545">
    <property type="entry name" value="DEAD/DEAH_box_helicase_dom"/>
</dbReference>
<dbReference type="InterPro" id="IPR037235">
    <property type="entry name" value="TRCF-like_C_D7"/>
</dbReference>
<dbReference type="Gene3D" id="3.40.50.11180">
    <property type="match status" value="1"/>
</dbReference>
<dbReference type="SMART" id="SM00982">
    <property type="entry name" value="TRCF"/>
    <property type="match status" value="1"/>
</dbReference>
<dbReference type="PROSITE" id="PS51192">
    <property type="entry name" value="HELICASE_ATP_BIND_1"/>
    <property type="match status" value="1"/>
</dbReference>
<dbReference type="OrthoDB" id="9804325at2"/>
<dbReference type="InterPro" id="IPR004576">
    <property type="entry name" value="Mfd"/>
</dbReference>
<dbReference type="NCBIfam" id="NF007966">
    <property type="entry name" value="PRK10689.1"/>
    <property type="match status" value="1"/>
</dbReference>